<dbReference type="PROSITE" id="PS50014">
    <property type="entry name" value="BROMODOMAIN_2"/>
    <property type="match status" value="1"/>
</dbReference>
<dbReference type="Gene3D" id="1.20.920.10">
    <property type="entry name" value="Bromodomain-like"/>
    <property type="match status" value="1"/>
</dbReference>
<dbReference type="InterPro" id="IPR001487">
    <property type="entry name" value="Bromodomain"/>
</dbReference>
<accession>D6RMW7</accession>
<organism evidence="5 6">
    <name type="scientific">Coprinopsis cinerea (strain Okayama-7 / 130 / ATCC MYA-4618 / FGSC 9003)</name>
    <name type="common">Inky cap fungus</name>
    <name type="synonym">Hormographiella aspergillata</name>
    <dbReference type="NCBI Taxonomy" id="240176"/>
    <lineage>
        <taxon>Eukaryota</taxon>
        <taxon>Fungi</taxon>
        <taxon>Dikarya</taxon>
        <taxon>Basidiomycota</taxon>
        <taxon>Agaricomycotina</taxon>
        <taxon>Agaricomycetes</taxon>
        <taxon>Agaricomycetidae</taxon>
        <taxon>Agaricales</taxon>
        <taxon>Agaricineae</taxon>
        <taxon>Psathyrellaceae</taxon>
        <taxon>Coprinopsis</taxon>
    </lineage>
</organism>
<dbReference type="Proteomes" id="UP000001861">
    <property type="component" value="Unassembled WGS sequence"/>
</dbReference>
<feature type="domain" description="Bromo" evidence="4">
    <location>
        <begin position="468"/>
        <end position="538"/>
    </location>
</feature>
<evidence type="ECO:0000313" key="6">
    <source>
        <dbReference type="Proteomes" id="UP000001861"/>
    </source>
</evidence>
<dbReference type="SUPFAM" id="SSF47370">
    <property type="entry name" value="Bromodomain"/>
    <property type="match status" value="1"/>
</dbReference>
<feature type="compositionally biased region" description="Acidic residues" evidence="3">
    <location>
        <begin position="286"/>
        <end position="298"/>
    </location>
</feature>
<feature type="region of interest" description="Disordered" evidence="3">
    <location>
        <begin position="154"/>
        <end position="450"/>
    </location>
</feature>
<name>D6RMW7_COPC7</name>
<feature type="compositionally biased region" description="Acidic residues" evidence="3">
    <location>
        <begin position="261"/>
        <end position="274"/>
    </location>
</feature>
<evidence type="ECO:0000256" key="1">
    <source>
        <dbReference type="ARBA" id="ARBA00023117"/>
    </source>
</evidence>
<feature type="compositionally biased region" description="Low complexity" evidence="3">
    <location>
        <begin position="179"/>
        <end position="194"/>
    </location>
</feature>
<proteinExistence type="predicted"/>
<dbReference type="OMA" id="YNMAEEM"/>
<feature type="compositionally biased region" description="Basic and acidic residues" evidence="3">
    <location>
        <begin position="246"/>
        <end position="260"/>
    </location>
</feature>
<dbReference type="PANTHER" id="PTHR15398">
    <property type="entry name" value="BROMODOMAIN-CONTAINING PROTEIN 8"/>
    <property type="match status" value="1"/>
</dbReference>
<sequence length="567" mass="63456">MSQARSRRPDFSSFSNLECLLLAQAAYELGAGPESWPSISKILSKHPLLARPKSFFTPTLCSALYDYLVTEAGIERTDKNNVVKGDLGLYRQTDSPAKHKKAKANLELANKYFKLRYEELFQLIREEELKFKTVVTELEDIRAGKWDDRIKAQLTGMSEPPPPQGEDSQRKEETLAQEASVASSSKPAPPTEATEAVDEDATEPDADLAQRVLPSTSPSLMAEKQEEEEEEEAEPDREEDEEGDKLDETPDKGDHIVQESEEKENEVEMEETEGLLDASSEKDDNVEAEAQAEAETEAEQPKEAEIEDDESSGEEPPQTVRRSTRRKGSISAAPPVSARTRTRRRQVQDHEASPPPESEAANETEGAAADTPRTEDNIPSSPFEPASSRTREGKRKASFVEAMENAGRESKRLREDSEYADDDENPESPAPSSHATRSRGSRSGARSEEQVALKRFQNVIGLVHSQISQHRNGTIFHNPIKHSEAPDYHDIVKKPMDLKTIKARVKDGLVSNSLEFQRDIYLMFANAMMYNRPGSDVHTMAEDMMFDAEKQIQSFRQTEGLVRGVHR</sequence>
<keyword evidence="1 2" id="KW-0103">Bromodomain</keyword>
<keyword evidence="6" id="KW-1185">Reference proteome</keyword>
<dbReference type="STRING" id="240176.D6RMW7"/>
<comment type="caution">
    <text evidence="5">The sequence shown here is derived from an EMBL/GenBank/DDBJ whole genome shotgun (WGS) entry which is preliminary data.</text>
</comment>
<protein>
    <recommendedName>
        <fullName evidence="4">Bromo domain-containing protein</fullName>
    </recommendedName>
</protein>
<dbReference type="InParanoid" id="D6RMW7"/>
<feature type="compositionally biased region" description="Basic and acidic residues" evidence="3">
    <location>
        <begin position="406"/>
        <end position="417"/>
    </location>
</feature>
<dbReference type="eggNOG" id="ENOG502QRPS">
    <property type="taxonomic scope" value="Eukaryota"/>
</dbReference>
<dbReference type="VEuPathDB" id="FungiDB:CC1G_14639"/>
<feature type="compositionally biased region" description="Acidic residues" evidence="3">
    <location>
        <begin position="195"/>
        <end position="206"/>
    </location>
</feature>
<dbReference type="Pfam" id="PF00439">
    <property type="entry name" value="Bromodomain"/>
    <property type="match status" value="1"/>
</dbReference>
<evidence type="ECO:0000256" key="3">
    <source>
        <dbReference type="SAM" id="MobiDB-lite"/>
    </source>
</evidence>
<dbReference type="SMART" id="SM00297">
    <property type="entry name" value="BROMO"/>
    <property type="match status" value="1"/>
</dbReference>
<dbReference type="PRINTS" id="PR00503">
    <property type="entry name" value="BROMODOMAIN"/>
</dbReference>
<evidence type="ECO:0000259" key="4">
    <source>
        <dbReference type="PROSITE" id="PS50014"/>
    </source>
</evidence>
<dbReference type="AlphaFoldDB" id="D6RMW7"/>
<dbReference type="InterPro" id="IPR036427">
    <property type="entry name" value="Bromodomain-like_sf"/>
</dbReference>
<dbReference type="OrthoDB" id="1742084at2759"/>
<dbReference type="HOGENOM" id="CLU_022084_1_0_1"/>
<reference evidence="5 6" key="1">
    <citation type="journal article" date="2010" name="Proc. Natl. Acad. Sci. U.S.A.">
        <title>Insights into evolution of multicellular fungi from the assembled chromosomes of the mushroom Coprinopsis cinerea (Coprinus cinereus).</title>
        <authorList>
            <person name="Stajich J.E."/>
            <person name="Wilke S.K."/>
            <person name="Ahren D."/>
            <person name="Au C.H."/>
            <person name="Birren B.W."/>
            <person name="Borodovsky M."/>
            <person name="Burns C."/>
            <person name="Canback B."/>
            <person name="Casselton L.A."/>
            <person name="Cheng C.K."/>
            <person name="Deng J."/>
            <person name="Dietrich F.S."/>
            <person name="Fargo D.C."/>
            <person name="Farman M.L."/>
            <person name="Gathman A.C."/>
            <person name="Goldberg J."/>
            <person name="Guigo R."/>
            <person name="Hoegger P.J."/>
            <person name="Hooker J.B."/>
            <person name="Huggins A."/>
            <person name="James T.Y."/>
            <person name="Kamada T."/>
            <person name="Kilaru S."/>
            <person name="Kodira C."/>
            <person name="Kues U."/>
            <person name="Kupfer D."/>
            <person name="Kwan H.S."/>
            <person name="Lomsadze A."/>
            <person name="Li W."/>
            <person name="Lilly W.W."/>
            <person name="Ma L.J."/>
            <person name="Mackey A.J."/>
            <person name="Manning G."/>
            <person name="Martin F."/>
            <person name="Muraguchi H."/>
            <person name="Natvig D.O."/>
            <person name="Palmerini H."/>
            <person name="Ramesh M.A."/>
            <person name="Rehmeyer C.J."/>
            <person name="Roe B.A."/>
            <person name="Shenoy N."/>
            <person name="Stanke M."/>
            <person name="Ter-Hovhannisyan V."/>
            <person name="Tunlid A."/>
            <person name="Velagapudi R."/>
            <person name="Vision T.J."/>
            <person name="Zeng Q."/>
            <person name="Zolan M.E."/>
            <person name="Pukkila P.J."/>
        </authorList>
    </citation>
    <scope>NUCLEOTIDE SEQUENCE [LARGE SCALE GENOMIC DNA]</scope>
    <source>
        <strain evidence="6">Okayama-7 / 130 / ATCC MYA-4618 / FGSC 9003</strain>
    </source>
</reference>
<dbReference type="GO" id="GO:0006325">
    <property type="term" value="P:chromatin organization"/>
    <property type="evidence" value="ECO:0007669"/>
    <property type="project" value="UniProtKB-ARBA"/>
</dbReference>
<dbReference type="GeneID" id="9379250"/>
<evidence type="ECO:0000313" key="5">
    <source>
        <dbReference type="EMBL" id="EFI27714.1"/>
    </source>
</evidence>
<dbReference type="KEGG" id="cci:CC1G_14639"/>
<dbReference type="GO" id="GO:0035267">
    <property type="term" value="C:NuA4 histone acetyltransferase complex"/>
    <property type="evidence" value="ECO:0007669"/>
    <property type="project" value="TreeGrafter"/>
</dbReference>
<dbReference type="EMBL" id="AACS02000005">
    <property type="protein sequence ID" value="EFI27714.1"/>
    <property type="molecule type" value="Genomic_DNA"/>
</dbReference>
<dbReference type="PANTHER" id="PTHR15398:SF4">
    <property type="entry name" value="BROMODOMAIN-CONTAINING PROTEIN 8 ISOFORM X1"/>
    <property type="match status" value="1"/>
</dbReference>
<dbReference type="RefSeq" id="XP_002911208.1">
    <property type="nucleotide sequence ID" value="XM_002911162.1"/>
</dbReference>
<feature type="compositionally biased region" description="Acidic residues" evidence="3">
    <location>
        <begin position="225"/>
        <end position="245"/>
    </location>
</feature>
<gene>
    <name evidence="5" type="ORF">CC1G_14639</name>
</gene>
<evidence type="ECO:0000256" key="2">
    <source>
        <dbReference type="PROSITE-ProRule" id="PRU00035"/>
    </source>
</evidence>